<feature type="binding site" evidence="8">
    <location>
        <position position="66"/>
    </location>
    <ligand>
        <name>beta-alanine</name>
        <dbReference type="ChEBI" id="CHEBI:57966"/>
    </ligand>
</feature>
<dbReference type="UniPathway" id="UPA00028">
    <property type="reaction ID" value="UER00005"/>
</dbReference>
<protein>
    <recommendedName>
        <fullName evidence="8">Pantothenate synthetase</fullName>
        <shortName evidence="8">PS</shortName>
        <ecNumber evidence="8">6.3.2.1</ecNumber>
    </recommendedName>
    <alternativeName>
        <fullName evidence="8">Pantoate--beta-alanine ligase</fullName>
    </alternativeName>
    <alternativeName>
        <fullName evidence="8">Pantoate-activating enzyme</fullName>
    </alternativeName>
</protein>
<reference evidence="9 10" key="1">
    <citation type="submission" date="2016-10" db="EMBL/GenBank/DDBJ databases">
        <authorList>
            <person name="de Groot N.N."/>
        </authorList>
    </citation>
    <scope>NUCLEOTIDE SEQUENCE [LARGE SCALE GENOMIC DNA]</scope>
    <source>
        <strain evidence="9 10">DSM 20475</strain>
    </source>
</reference>
<dbReference type="FunFam" id="3.30.1300.10:FF:000001">
    <property type="entry name" value="Pantothenate synthetase"/>
    <property type="match status" value="1"/>
</dbReference>
<feature type="binding site" evidence="8">
    <location>
        <begin position="189"/>
        <end position="192"/>
    </location>
    <ligand>
        <name>ATP</name>
        <dbReference type="ChEBI" id="CHEBI:30616"/>
    </ligand>
</feature>
<organism evidence="9 10">
    <name type="scientific">Peptococcus niger</name>
    <dbReference type="NCBI Taxonomy" id="2741"/>
    <lineage>
        <taxon>Bacteria</taxon>
        <taxon>Bacillati</taxon>
        <taxon>Bacillota</taxon>
        <taxon>Clostridia</taxon>
        <taxon>Eubacteriales</taxon>
        <taxon>Peptococcaceae</taxon>
        <taxon>Peptococcus</taxon>
    </lineage>
</organism>
<feature type="binding site" evidence="8">
    <location>
        <position position="158"/>
    </location>
    <ligand>
        <name>(R)-pantoate</name>
        <dbReference type="ChEBI" id="CHEBI:15980"/>
    </ligand>
</feature>
<comment type="catalytic activity">
    <reaction evidence="7 8">
        <text>(R)-pantoate + beta-alanine + ATP = (R)-pantothenate + AMP + diphosphate + H(+)</text>
        <dbReference type="Rhea" id="RHEA:10912"/>
        <dbReference type="ChEBI" id="CHEBI:15378"/>
        <dbReference type="ChEBI" id="CHEBI:15980"/>
        <dbReference type="ChEBI" id="CHEBI:29032"/>
        <dbReference type="ChEBI" id="CHEBI:30616"/>
        <dbReference type="ChEBI" id="CHEBI:33019"/>
        <dbReference type="ChEBI" id="CHEBI:57966"/>
        <dbReference type="ChEBI" id="CHEBI:456215"/>
        <dbReference type="EC" id="6.3.2.1"/>
    </reaction>
</comment>
<dbReference type="PANTHER" id="PTHR21299:SF1">
    <property type="entry name" value="PANTOATE--BETA-ALANINE LIGASE"/>
    <property type="match status" value="1"/>
</dbReference>
<keyword evidence="4 8" id="KW-0566">Pantothenate biosynthesis</keyword>
<comment type="subunit">
    <text evidence="8">Homodimer.</text>
</comment>
<dbReference type="InterPro" id="IPR014729">
    <property type="entry name" value="Rossmann-like_a/b/a_fold"/>
</dbReference>
<dbReference type="EC" id="6.3.2.1" evidence="8"/>
<dbReference type="NCBIfam" id="TIGR00125">
    <property type="entry name" value="cyt_tran_rel"/>
    <property type="match status" value="1"/>
</dbReference>
<comment type="pathway">
    <text evidence="1 8">Cofactor biosynthesis; (R)-pantothenate biosynthesis; (R)-pantothenate from (R)-pantoate and beta-alanine: step 1/1.</text>
</comment>
<dbReference type="PANTHER" id="PTHR21299">
    <property type="entry name" value="CYTIDYLATE KINASE/PANTOATE-BETA-ALANINE LIGASE"/>
    <property type="match status" value="1"/>
</dbReference>
<evidence type="ECO:0000256" key="2">
    <source>
        <dbReference type="ARBA" id="ARBA00009256"/>
    </source>
</evidence>
<dbReference type="GO" id="GO:0005524">
    <property type="term" value="F:ATP binding"/>
    <property type="evidence" value="ECO:0007669"/>
    <property type="project" value="UniProtKB-KW"/>
</dbReference>
<sequence>MNQFPIPVVRTLEDLRALIQDWRRARCSVGLVPTMGYLHEGHLSLIKRAAADNDRTLVSVFVNPTQFGAGEDLDAYPQDLPRDVALAAEQGAAAVFAPTPEVMYPSGYSTYVTVEGVSAELCGRSRPVHFRGVATVCTKLFLLTGADRAYFGEKDAQQLAVIRRLVQDLAIPVQIIGCPIVREADGLAKSSRNVYLTEAERAKAPILHQALEEAREKILAGERDTATILDFLRTRISAEPLAEIDYIQAVHRDTIVPIDRLEGPVLIALAVRFGKARLIDNFSLEV</sequence>
<dbReference type="InterPro" id="IPR042176">
    <property type="entry name" value="Pantoate_ligase_C"/>
</dbReference>
<keyword evidence="3 8" id="KW-0436">Ligase</keyword>
<evidence type="ECO:0000313" key="9">
    <source>
        <dbReference type="EMBL" id="SDE05429.1"/>
    </source>
</evidence>
<evidence type="ECO:0000256" key="1">
    <source>
        <dbReference type="ARBA" id="ARBA00004990"/>
    </source>
</evidence>
<dbReference type="Gene3D" id="3.30.1300.10">
    <property type="entry name" value="Pantoate-beta-alanine ligase, C-terminal domain"/>
    <property type="match status" value="1"/>
</dbReference>
<dbReference type="GO" id="GO:0004592">
    <property type="term" value="F:pantoate-beta-alanine ligase activity"/>
    <property type="evidence" value="ECO:0007669"/>
    <property type="project" value="UniProtKB-UniRule"/>
</dbReference>
<dbReference type="SUPFAM" id="SSF52374">
    <property type="entry name" value="Nucleotidylyl transferase"/>
    <property type="match status" value="1"/>
</dbReference>
<evidence type="ECO:0000256" key="8">
    <source>
        <dbReference type="HAMAP-Rule" id="MF_00158"/>
    </source>
</evidence>
<evidence type="ECO:0000256" key="5">
    <source>
        <dbReference type="ARBA" id="ARBA00022741"/>
    </source>
</evidence>
<comment type="similarity">
    <text evidence="2 8">Belongs to the pantothenate synthetase family.</text>
</comment>
<dbReference type="FunFam" id="3.40.50.620:FF:000013">
    <property type="entry name" value="Pantothenate synthetase"/>
    <property type="match status" value="1"/>
</dbReference>
<feature type="active site" description="Proton donor" evidence="8">
    <location>
        <position position="42"/>
    </location>
</feature>
<dbReference type="InterPro" id="IPR003721">
    <property type="entry name" value="Pantoate_ligase"/>
</dbReference>
<name>A0A1G6ZSB7_PEPNI</name>
<keyword evidence="6 8" id="KW-0067">ATP-binding</keyword>
<proteinExistence type="inferred from homology"/>
<dbReference type="Pfam" id="PF02569">
    <property type="entry name" value="Pantoate_ligase"/>
    <property type="match status" value="1"/>
</dbReference>
<keyword evidence="10" id="KW-1185">Reference proteome</keyword>
<dbReference type="InterPro" id="IPR004821">
    <property type="entry name" value="Cyt_trans-like"/>
</dbReference>
<dbReference type="EMBL" id="FNAF01000015">
    <property type="protein sequence ID" value="SDE05429.1"/>
    <property type="molecule type" value="Genomic_DNA"/>
</dbReference>
<evidence type="ECO:0000256" key="3">
    <source>
        <dbReference type="ARBA" id="ARBA00022598"/>
    </source>
</evidence>
<feature type="binding site" evidence="8">
    <location>
        <begin position="35"/>
        <end position="42"/>
    </location>
    <ligand>
        <name>ATP</name>
        <dbReference type="ChEBI" id="CHEBI:30616"/>
    </ligand>
</feature>
<dbReference type="NCBIfam" id="TIGR00018">
    <property type="entry name" value="panC"/>
    <property type="match status" value="1"/>
</dbReference>
<dbReference type="HAMAP" id="MF_00158">
    <property type="entry name" value="PanC"/>
    <property type="match status" value="1"/>
</dbReference>
<gene>
    <name evidence="8" type="primary">panC</name>
    <name evidence="9" type="ORF">SAMN04489866_11512</name>
</gene>
<comment type="function">
    <text evidence="8">Catalyzes the condensation of pantoate with beta-alanine in an ATP-dependent reaction via a pantoyl-adenylate intermediate.</text>
</comment>
<evidence type="ECO:0000256" key="7">
    <source>
        <dbReference type="ARBA" id="ARBA00048258"/>
    </source>
</evidence>
<comment type="miscellaneous">
    <text evidence="8">The reaction proceeds by a bi uni uni bi ping pong mechanism.</text>
</comment>
<dbReference type="Proteomes" id="UP000198995">
    <property type="component" value="Unassembled WGS sequence"/>
</dbReference>
<feature type="binding site" evidence="8">
    <location>
        <position position="66"/>
    </location>
    <ligand>
        <name>(R)-pantoate</name>
        <dbReference type="ChEBI" id="CHEBI:15980"/>
    </ligand>
</feature>
<dbReference type="GO" id="GO:0005829">
    <property type="term" value="C:cytosol"/>
    <property type="evidence" value="ECO:0007669"/>
    <property type="project" value="TreeGrafter"/>
</dbReference>
<evidence type="ECO:0000313" key="10">
    <source>
        <dbReference type="Proteomes" id="UP000198995"/>
    </source>
</evidence>
<evidence type="ECO:0000256" key="4">
    <source>
        <dbReference type="ARBA" id="ARBA00022655"/>
    </source>
</evidence>
<comment type="subcellular location">
    <subcellularLocation>
        <location evidence="8">Cytoplasm</location>
    </subcellularLocation>
</comment>
<keyword evidence="5 8" id="KW-0547">Nucleotide-binding</keyword>
<accession>A0A1G6ZSB7</accession>
<dbReference type="Gene3D" id="3.40.50.620">
    <property type="entry name" value="HUPs"/>
    <property type="match status" value="1"/>
</dbReference>
<dbReference type="STRING" id="2741.SAMN04489866_11512"/>
<keyword evidence="8" id="KW-0963">Cytoplasm</keyword>
<dbReference type="GO" id="GO:0015940">
    <property type="term" value="P:pantothenate biosynthetic process"/>
    <property type="evidence" value="ECO:0007669"/>
    <property type="project" value="UniProtKB-UniRule"/>
</dbReference>
<dbReference type="AlphaFoldDB" id="A0A1G6ZSB7"/>
<dbReference type="CDD" id="cd00560">
    <property type="entry name" value="PanC"/>
    <property type="match status" value="1"/>
</dbReference>
<evidence type="ECO:0000256" key="6">
    <source>
        <dbReference type="ARBA" id="ARBA00022840"/>
    </source>
</evidence>
<feature type="binding site" evidence="8">
    <location>
        <begin position="152"/>
        <end position="155"/>
    </location>
    <ligand>
        <name>ATP</name>
        <dbReference type="ChEBI" id="CHEBI:30616"/>
    </ligand>
</feature>
<feature type="binding site" evidence="8">
    <location>
        <position position="181"/>
    </location>
    <ligand>
        <name>ATP</name>
        <dbReference type="ChEBI" id="CHEBI:30616"/>
    </ligand>
</feature>